<dbReference type="InterPro" id="IPR015797">
    <property type="entry name" value="NUDIX_hydrolase-like_dom_sf"/>
</dbReference>
<gene>
    <name evidence="3" type="ORF">CLCOL_06470</name>
</gene>
<dbReference type="AlphaFoldDB" id="A0A151AQT6"/>
<dbReference type="PANTHER" id="PTHR43736:SF1">
    <property type="entry name" value="DIHYDRONEOPTERIN TRIPHOSPHATE DIPHOSPHATASE"/>
    <property type="match status" value="1"/>
</dbReference>
<comment type="caution">
    <text evidence="3">The sequence shown here is derived from an EMBL/GenBank/DDBJ whole genome shotgun (WGS) entry which is preliminary data.</text>
</comment>
<dbReference type="SUPFAM" id="SSF55811">
    <property type="entry name" value="Nudix"/>
    <property type="match status" value="1"/>
</dbReference>
<feature type="domain" description="Nudix hydrolase" evidence="2">
    <location>
        <begin position="41"/>
        <end position="179"/>
    </location>
</feature>
<dbReference type="InterPro" id="IPR000086">
    <property type="entry name" value="NUDIX_hydrolase_dom"/>
</dbReference>
<dbReference type="STRING" id="1121305.CLCOL_06470"/>
<evidence type="ECO:0000256" key="1">
    <source>
        <dbReference type="ARBA" id="ARBA00005582"/>
    </source>
</evidence>
<evidence type="ECO:0000313" key="3">
    <source>
        <dbReference type="EMBL" id="KYH30009.1"/>
    </source>
</evidence>
<dbReference type="Proteomes" id="UP000075374">
    <property type="component" value="Unassembled WGS sequence"/>
</dbReference>
<organism evidence="3 4">
    <name type="scientific">Clostridium colicanis DSM 13634</name>
    <dbReference type="NCBI Taxonomy" id="1121305"/>
    <lineage>
        <taxon>Bacteria</taxon>
        <taxon>Bacillati</taxon>
        <taxon>Bacillota</taxon>
        <taxon>Clostridia</taxon>
        <taxon>Eubacteriales</taxon>
        <taxon>Clostridiaceae</taxon>
        <taxon>Clostridium</taxon>
    </lineage>
</organism>
<keyword evidence="4" id="KW-1185">Reference proteome</keyword>
<dbReference type="RefSeq" id="WP_061857566.1">
    <property type="nucleotide sequence ID" value="NZ_LTBB01000002.1"/>
</dbReference>
<comment type="similarity">
    <text evidence="1">Belongs to the Nudix hydrolase family.</text>
</comment>
<dbReference type="PATRIC" id="fig|1121305.3.peg.653"/>
<proteinExistence type="inferred from homology"/>
<dbReference type="Pfam" id="PF00293">
    <property type="entry name" value="NUDIX"/>
    <property type="match status" value="1"/>
</dbReference>
<dbReference type="PANTHER" id="PTHR43736">
    <property type="entry name" value="ADP-RIBOSE PYROPHOSPHATASE"/>
    <property type="match status" value="1"/>
</dbReference>
<dbReference type="EMBL" id="LTBB01000002">
    <property type="protein sequence ID" value="KYH30009.1"/>
    <property type="molecule type" value="Genomic_DNA"/>
</dbReference>
<accession>A0A151AQT6</accession>
<dbReference type="CDD" id="cd03674">
    <property type="entry name" value="NUDIX_Hydrolase"/>
    <property type="match status" value="1"/>
</dbReference>
<name>A0A151AQT6_9CLOT</name>
<sequence length="185" mass="21386">MNWIESIKNYNPYNEQEKKDKEIILECINKFYNVLTRDNKVAHITSSAFVVNKTRDKALMVYHNIYNSWSWTGGHADGEKDLLAVALREVQEETCVKNLIPISEKIFSLDVLPVIGHVKRGEYVSPHLHLSVAYLVEGDESEKLIVKADENSGVKWMPIDGINKWCNEEHMKKVYEKIVCKMNDC</sequence>
<dbReference type="Gene3D" id="3.90.79.10">
    <property type="entry name" value="Nucleoside Triphosphate Pyrophosphohydrolase"/>
    <property type="match status" value="1"/>
</dbReference>
<evidence type="ECO:0000313" key="4">
    <source>
        <dbReference type="Proteomes" id="UP000075374"/>
    </source>
</evidence>
<reference evidence="3 4" key="1">
    <citation type="submission" date="2016-02" db="EMBL/GenBank/DDBJ databases">
        <title>Genome sequence of Clostridium colicanis DSM 13634.</title>
        <authorList>
            <person name="Poehlein A."/>
            <person name="Daniel R."/>
        </authorList>
    </citation>
    <scope>NUCLEOTIDE SEQUENCE [LARGE SCALE GENOMIC DNA]</scope>
    <source>
        <strain evidence="3 4">DSM 13634</strain>
    </source>
</reference>
<evidence type="ECO:0000259" key="2">
    <source>
        <dbReference type="PROSITE" id="PS51462"/>
    </source>
</evidence>
<protein>
    <submittedName>
        <fullName evidence="3">NUDIX domain protein</fullName>
    </submittedName>
</protein>
<dbReference type="PROSITE" id="PS51462">
    <property type="entry name" value="NUDIX"/>
    <property type="match status" value="1"/>
</dbReference>